<evidence type="ECO:0000259" key="2">
    <source>
        <dbReference type="PROSITE" id="PS51186"/>
    </source>
</evidence>
<dbReference type="CDD" id="cd04301">
    <property type="entry name" value="NAT_SF"/>
    <property type="match status" value="1"/>
</dbReference>
<evidence type="ECO:0000313" key="4">
    <source>
        <dbReference type="Proteomes" id="UP000667802"/>
    </source>
</evidence>
<dbReference type="EMBL" id="JAALHA020000005">
    <property type="protein sequence ID" value="MDR9895481.1"/>
    <property type="molecule type" value="Genomic_DNA"/>
</dbReference>
<keyword evidence="4" id="KW-1185">Reference proteome</keyword>
<reference evidence="4" key="1">
    <citation type="journal article" date="2021" name="Science">
        <title>Hunting the eagle killer: A cyanobacterial neurotoxin causes vacuolar myelinopathy.</title>
        <authorList>
            <person name="Breinlinger S."/>
            <person name="Phillips T.J."/>
            <person name="Haram B.N."/>
            <person name="Mares J."/>
            <person name="Martinez Yerena J.A."/>
            <person name="Hrouzek P."/>
            <person name="Sobotka R."/>
            <person name="Henderson W.M."/>
            <person name="Schmieder P."/>
            <person name="Williams S.M."/>
            <person name="Lauderdale J.D."/>
            <person name="Wilde H.D."/>
            <person name="Gerrin W."/>
            <person name="Kust A."/>
            <person name="Washington J.W."/>
            <person name="Wagner C."/>
            <person name="Geier B."/>
            <person name="Liebeke M."/>
            <person name="Enke H."/>
            <person name="Niedermeyer T.H.J."/>
            <person name="Wilde S.B."/>
        </authorList>
    </citation>
    <scope>NUCLEOTIDE SEQUENCE [LARGE SCALE GENOMIC DNA]</scope>
    <source>
        <strain evidence="4">Thurmond2011</strain>
    </source>
</reference>
<name>A0AAP5I619_9CYAN</name>
<gene>
    <name evidence="3" type="ORF">G7B40_013015</name>
</gene>
<dbReference type="InterPro" id="IPR000182">
    <property type="entry name" value="GNAT_dom"/>
</dbReference>
<dbReference type="PROSITE" id="PS50069">
    <property type="entry name" value="CULLIN_2"/>
    <property type="match status" value="1"/>
</dbReference>
<dbReference type="PROSITE" id="PS51186">
    <property type="entry name" value="GNAT"/>
    <property type="match status" value="1"/>
</dbReference>
<evidence type="ECO:0000259" key="1">
    <source>
        <dbReference type="PROSITE" id="PS50069"/>
    </source>
</evidence>
<accession>A0AAP5I619</accession>
<proteinExistence type="predicted"/>
<organism evidence="3 4">
    <name type="scientific">Aetokthonos hydrillicola Thurmond2011</name>
    <dbReference type="NCBI Taxonomy" id="2712845"/>
    <lineage>
        <taxon>Bacteria</taxon>
        <taxon>Bacillati</taxon>
        <taxon>Cyanobacteriota</taxon>
        <taxon>Cyanophyceae</taxon>
        <taxon>Nostocales</taxon>
        <taxon>Hapalosiphonaceae</taxon>
        <taxon>Aetokthonos</taxon>
    </lineage>
</organism>
<feature type="domain" description="Cullin family profile" evidence="1">
    <location>
        <begin position="319"/>
        <end position="508"/>
    </location>
</feature>
<dbReference type="InterPro" id="IPR016158">
    <property type="entry name" value="Cullin_homology"/>
</dbReference>
<dbReference type="Gene3D" id="3.40.630.30">
    <property type="match status" value="1"/>
</dbReference>
<dbReference type="AlphaFoldDB" id="A0AAP5I619"/>
<comment type="caution">
    <text evidence="3">The sequence shown here is derived from an EMBL/GenBank/DDBJ whole genome shotgun (WGS) entry which is preliminary data.</text>
</comment>
<dbReference type="InterPro" id="IPR016181">
    <property type="entry name" value="Acyl_CoA_acyltransferase"/>
</dbReference>
<dbReference type="Proteomes" id="UP000667802">
    <property type="component" value="Unassembled WGS sequence"/>
</dbReference>
<dbReference type="Pfam" id="PF13673">
    <property type="entry name" value="Acetyltransf_10"/>
    <property type="match status" value="1"/>
</dbReference>
<dbReference type="GO" id="GO:0016747">
    <property type="term" value="F:acyltransferase activity, transferring groups other than amino-acyl groups"/>
    <property type="evidence" value="ECO:0007669"/>
    <property type="project" value="InterPro"/>
</dbReference>
<feature type="domain" description="N-acetyltransferase" evidence="2">
    <location>
        <begin position="22"/>
        <end position="169"/>
    </location>
</feature>
<evidence type="ECO:0000313" key="3">
    <source>
        <dbReference type="EMBL" id="MDR9895481.1"/>
    </source>
</evidence>
<sequence>MKEESTTLTGKGDEKVKTDPQIKVEAIDNHSPYLETVLKLWRANSKTLGRFPRGAFEEHAARRQILVALEPEIGCIGYLLYRHSRAWITITHLCIDPSHRSKGVAKLLVEHLKQITTYSRGINLSCRRDYNLERMWLSFGFIAYKDEIGRGKKEKTILTRWVLERKHLPLFSKLIQQQIESKLCVIIAPDIFFTLYLDEKNDTENQNILLADWVQTELTLCINDEIFNQINKNDDTDERNKMRNFAETFTRLPCDSEKLESVYLQIENLLKNNQVKIDESLVRYLARSITSDSHLFLTKDKQFLNLEDKIYEIFKLSIFHPEQLINQLDELHHRPNYQPVRLSGTSSEKIQIKIGEESFLAEFFQNFHKNEDKTIFQDHLRRFLAKTDKFECIVVREGTNQPQALIVYGRQKENELEIPLLRVRSDKISSTLANHLIFKSICLSASEKRQFTRITDPYLEEPVITAIQEDTFVQVNNGWLKANLPVVKTSSELSKYLTSLASQFGDEYNFLLEIAKNFEDNTVKAPQQLIDIERFLFPVKIKDANIATFIIPIQPRWAKDLFDENLANQMLPLQEFGVKPELAFNREAVYYRSVKNSRGLNAPCRILWYVSETQGERKGGGFYNVGYIRACSYVDEVIIGKPKDLYRRFQRLGVYKLTDIQNISMDKDGYIMSIRFSDTELFNNSVSKQQLQQILSKDNLLLISPYRITEEDFMKVYNLGMKPIKV</sequence>
<protein>
    <submittedName>
        <fullName evidence="3">GNAT family N-acetyltransferase</fullName>
    </submittedName>
</protein>
<dbReference type="SUPFAM" id="SSF55729">
    <property type="entry name" value="Acyl-CoA N-acyltransferases (Nat)"/>
    <property type="match status" value="1"/>
</dbReference>
<dbReference type="RefSeq" id="WP_243902937.1">
    <property type="nucleotide sequence ID" value="NZ_JAALHA020000005.1"/>
</dbReference>